<evidence type="ECO:0000256" key="1">
    <source>
        <dbReference type="SAM" id="MobiDB-lite"/>
    </source>
</evidence>
<accession>A0ABS6ZH80</accession>
<name>A0ABS6ZH80_9ACTN</name>
<feature type="region of interest" description="Disordered" evidence="1">
    <location>
        <begin position="73"/>
        <end position="234"/>
    </location>
</feature>
<reference evidence="2 3" key="1">
    <citation type="submission" date="2019-12" db="EMBL/GenBank/DDBJ databases">
        <title>Genome sequence of Streptomyces bambusae.</title>
        <authorList>
            <person name="Bansal K."/>
            <person name="Choksket S."/>
            <person name="Korpole S."/>
            <person name="Patil P.B."/>
        </authorList>
    </citation>
    <scope>NUCLEOTIDE SEQUENCE [LARGE SCALE GENOMIC DNA]</scope>
    <source>
        <strain evidence="2 3">SK60</strain>
    </source>
</reference>
<dbReference type="EMBL" id="WTFF01000646">
    <property type="protein sequence ID" value="MBW5487124.1"/>
    <property type="molecule type" value="Genomic_DNA"/>
</dbReference>
<organism evidence="2 3">
    <name type="scientific">Streptomyces bambusae</name>
    <dbReference type="NCBI Taxonomy" id="1550616"/>
    <lineage>
        <taxon>Bacteria</taxon>
        <taxon>Bacillati</taxon>
        <taxon>Actinomycetota</taxon>
        <taxon>Actinomycetes</taxon>
        <taxon>Kitasatosporales</taxon>
        <taxon>Streptomycetaceae</taxon>
        <taxon>Streptomyces</taxon>
    </lineage>
</organism>
<keyword evidence="3" id="KW-1185">Reference proteome</keyword>
<evidence type="ECO:0000313" key="2">
    <source>
        <dbReference type="EMBL" id="MBW5487124.1"/>
    </source>
</evidence>
<proteinExistence type="predicted"/>
<gene>
    <name evidence="2" type="ORF">GPJ59_36255</name>
</gene>
<evidence type="ECO:0000313" key="3">
    <source>
        <dbReference type="Proteomes" id="UP000812013"/>
    </source>
</evidence>
<feature type="compositionally biased region" description="Low complexity" evidence="1">
    <location>
        <begin position="217"/>
        <end position="226"/>
    </location>
</feature>
<feature type="compositionally biased region" description="Low complexity" evidence="1">
    <location>
        <begin position="75"/>
        <end position="100"/>
    </location>
</feature>
<sequence>MGIESDQLVYAYLSQVGDLAQRRQMPSGDRMRLVAGLRDEIDRRRARFEPETEASVRQILDRLGTPEQILDEHAALSARSASSAARHPAPAEPAAPSVPVQRGRNPLRKQPPPVPPQRSGGAPPHMAGLDELGPADGGPEPDWWRVSKSPYGSARPRIEVEGFAGGIEYPEFRPPEADRDEDEDGDGAAAKGADGSGSGSGTRAGSGASDPSKPKPAAAAARTLVRALRKRRAE</sequence>
<dbReference type="Proteomes" id="UP000812013">
    <property type="component" value="Unassembled WGS sequence"/>
</dbReference>
<feature type="non-terminal residue" evidence="2">
    <location>
        <position position="234"/>
    </location>
</feature>
<feature type="compositionally biased region" description="Gly residues" evidence="1">
    <location>
        <begin position="194"/>
        <end position="204"/>
    </location>
</feature>
<comment type="caution">
    <text evidence="2">The sequence shown here is derived from an EMBL/GenBank/DDBJ whole genome shotgun (WGS) entry which is preliminary data.</text>
</comment>
<protein>
    <submittedName>
        <fullName evidence="2">Uncharacterized protein</fullName>
    </submittedName>
</protein>